<dbReference type="PANTHER" id="PTHR33653">
    <property type="entry name" value="RIBONUCLEASE VAPC2"/>
    <property type="match status" value="1"/>
</dbReference>
<evidence type="ECO:0000256" key="6">
    <source>
        <dbReference type="ARBA" id="ARBA00022842"/>
    </source>
</evidence>
<reference evidence="9" key="2">
    <citation type="journal article" date="2022" name="Microbiol. Resour. Announc.">
        <title>Metagenome Sequencing to Explore Phylogenomics of Terrestrial Cyanobacteria.</title>
        <authorList>
            <person name="Ward R.D."/>
            <person name="Stajich J.E."/>
            <person name="Johansen J.R."/>
            <person name="Huntemann M."/>
            <person name="Clum A."/>
            <person name="Foster B."/>
            <person name="Foster B."/>
            <person name="Roux S."/>
            <person name="Palaniappan K."/>
            <person name="Varghese N."/>
            <person name="Mukherjee S."/>
            <person name="Reddy T.B.K."/>
            <person name="Daum C."/>
            <person name="Copeland A."/>
            <person name="Chen I.A."/>
            <person name="Ivanova N.N."/>
            <person name="Kyrpides N.C."/>
            <person name="Shapiro N."/>
            <person name="Eloe-Fadrosh E.A."/>
            <person name="Pietrasiak N."/>
        </authorList>
    </citation>
    <scope>NUCLEOTIDE SEQUENCE</scope>
    <source>
        <strain evidence="9">JT2-VF2</strain>
    </source>
</reference>
<sequence length="133" mass="15403">MTYLLDTDTCIYWIKDINSVRTKVRQIGWEQIYICSITVAELYFGAYNSQRIVENLARAEDFIQNLPVVPLTTPALKKFGELKAELRRLGQPITEFDLLIASVALTENYILVTNNTRHYSRITGLQLENWTFP</sequence>
<evidence type="ECO:0000256" key="1">
    <source>
        <dbReference type="ARBA" id="ARBA00001946"/>
    </source>
</evidence>
<dbReference type="InterPro" id="IPR029060">
    <property type="entry name" value="PIN-like_dom_sf"/>
</dbReference>
<dbReference type="GO" id="GO:0046872">
    <property type="term" value="F:metal ion binding"/>
    <property type="evidence" value="ECO:0007669"/>
    <property type="project" value="UniProtKB-KW"/>
</dbReference>
<evidence type="ECO:0000259" key="8">
    <source>
        <dbReference type="Pfam" id="PF01850"/>
    </source>
</evidence>
<gene>
    <name evidence="9" type="ORF">KME32_20725</name>
</gene>
<dbReference type="InterPro" id="IPR050556">
    <property type="entry name" value="Type_II_TA_system_RNase"/>
</dbReference>
<organism evidence="9 10">
    <name type="scientific">Mojavia pulchra JT2-VF2</name>
    <dbReference type="NCBI Taxonomy" id="287848"/>
    <lineage>
        <taxon>Bacteria</taxon>
        <taxon>Bacillati</taxon>
        <taxon>Cyanobacteriota</taxon>
        <taxon>Cyanophyceae</taxon>
        <taxon>Nostocales</taxon>
        <taxon>Nostocaceae</taxon>
    </lineage>
</organism>
<evidence type="ECO:0000313" key="9">
    <source>
        <dbReference type="EMBL" id="MBW4563519.1"/>
    </source>
</evidence>
<dbReference type="Pfam" id="PF01850">
    <property type="entry name" value="PIN"/>
    <property type="match status" value="1"/>
</dbReference>
<keyword evidence="2" id="KW-1277">Toxin-antitoxin system</keyword>
<keyword evidence="5" id="KW-0378">Hydrolase</keyword>
<evidence type="ECO:0000256" key="2">
    <source>
        <dbReference type="ARBA" id="ARBA00022649"/>
    </source>
</evidence>
<dbReference type="GO" id="GO:0016787">
    <property type="term" value="F:hydrolase activity"/>
    <property type="evidence" value="ECO:0007669"/>
    <property type="project" value="UniProtKB-KW"/>
</dbReference>
<feature type="domain" description="PIN" evidence="8">
    <location>
        <begin position="3"/>
        <end position="120"/>
    </location>
</feature>
<comment type="cofactor">
    <cofactor evidence="1">
        <name>Mg(2+)</name>
        <dbReference type="ChEBI" id="CHEBI:18420"/>
    </cofactor>
</comment>
<dbReference type="CDD" id="cd18742">
    <property type="entry name" value="PIN_VapC4-5_FitB-like"/>
    <property type="match status" value="1"/>
</dbReference>
<dbReference type="SUPFAM" id="SSF88723">
    <property type="entry name" value="PIN domain-like"/>
    <property type="match status" value="1"/>
</dbReference>
<proteinExistence type="inferred from homology"/>
<evidence type="ECO:0000313" key="10">
    <source>
        <dbReference type="Proteomes" id="UP000715781"/>
    </source>
</evidence>
<dbReference type="Gene3D" id="3.40.50.1010">
    <property type="entry name" value="5'-nuclease"/>
    <property type="match status" value="1"/>
</dbReference>
<evidence type="ECO:0000256" key="3">
    <source>
        <dbReference type="ARBA" id="ARBA00022722"/>
    </source>
</evidence>
<comment type="caution">
    <text evidence="9">The sequence shown here is derived from an EMBL/GenBank/DDBJ whole genome shotgun (WGS) entry which is preliminary data.</text>
</comment>
<dbReference type="PANTHER" id="PTHR33653:SF1">
    <property type="entry name" value="RIBONUCLEASE VAPC2"/>
    <property type="match status" value="1"/>
</dbReference>
<keyword evidence="6" id="KW-0460">Magnesium</keyword>
<name>A0A951Q0N0_9NOST</name>
<keyword evidence="4" id="KW-0479">Metal-binding</keyword>
<evidence type="ECO:0000256" key="7">
    <source>
        <dbReference type="ARBA" id="ARBA00038093"/>
    </source>
</evidence>
<dbReference type="Proteomes" id="UP000715781">
    <property type="component" value="Unassembled WGS sequence"/>
</dbReference>
<reference evidence="9" key="1">
    <citation type="submission" date="2021-05" db="EMBL/GenBank/DDBJ databases">
        <authorList>
            <person name="Pietrasiak N."/>
            <person name="Ward R."/>
            <person name="Stajich J.E."/>
            <person name="Kurbessoian T."/>
        </authorList>
    </citation>
    <scope>NUCLEOTIDE SEQUENCE</scope>
    <source>
        <strain evidence="9">JT2-VF2</strain>
    </source>
</reference>
<dbReference type="InterPro" id="IPR002716">
    <property type="entry name" value="PIN_dom"/>
</dbReference>
<dbReference type="AlphaFoldDB" id="A0A951Q0N0"/>
<keyword evidence="3" id="KW-0540">Nuclease</keyword>
<evidence type="ECO:0000256" key="5">
    <source>
        <dbReference type="ARBA" id="ARBA00022801"/>
    </source>
</evidence>
<evidence type="ECO:0000256" key="4">
    <source>
        <dbReference type="ARBA" id="ARBA00022723"/>
    </source>
</evidence>
<dbReference type="EMBL" id="JAHHHN010000013">
    <property type="protein sequence ID" value="MBW4563519.1"/>
    <property type="molecule type" value="Genomic_DNA"/>
</dbReference>
<dbReference type="GO" id="GO:0004518">
    <property type="term" value="F:nuclease activity"/>
    <property type="evidence" value="ECO:0007669"/>
    <property type="project" value="UniProtKB-KW"/>
</dbReference>
<accession>A0A951Q0N0</accession>
<protein>
    <submittedName>
        <fullName evidence="9">Type II toxin-antitoxin system VapC family toxin</fullName>
    </submittedName>
</protein>
<comment type="similarity">
    <text evidence="7">Belongs to the PINc/VapC protein family.</text>
</comment>